<dbReference type="InterPro" id="IPR045275">
    <property type="entry name" value="MscS_archaea/bacteria_type"/>
</dbReference>
<reference evidence="3 4" key="1">
    <citation type="submission" date="2020-07" db="EMBL/GenBank/DDBJ databases">
        <title>Genomic Encyclopedia of Type Strains, Phase IV (KMG-V): Genome sequencing to study the core and pangenomes of soil and plant-associated prokaryotes.</title>
        <authorList>
            <person name="Whitman W."/>
        </authorList>
    </citation>
    <scope>NUCLEOTIDE SEQUENCE [LARGE SCALE GENOMIC DNA]</scope>
    <source>
        <strain evidence="3 4">RH2WT43</strain>
    </source>
</reference>
<feature type="transmembrane region" description="Helical" evidence="1">
    <location>
        <begin position="57"/>
        <end position="77"/>
    </location>
</feature>
<comment type="subcellular location">
    <subcellularLocation>
        <location evidence="1">Cell inner membrane</location>
        <topology evidence="1">Multi-pass membrane protein</topology>
    </subcellularLocation>
</comment>
<evidence type="ECO:0000313" key="3">
    <source>
        <dbReference type="EMBL" id="MBA8889812.1"/>
    </source>
</evidence>
<name>A0A839F6W0_9GAMM</name>
<protein>
    <recommendedName>
        <fullName evidence="1">Small-conductance mechanosensitive channel</fullName>
    </recommendedName>
</protein>
<dbReference type="InterPro" id="IPR010920">
    <property type="entry name" value="LSM_dom_sf"/>
</dbReference>
<dbReference type="Proteomes" id="UP000550401">
    <property type="component" value="Unassembled WGS sequence"/>
</dbReference>
<dbReference type="InterPro" id="IPR006685">
    <property type="entry name" value="MscS_channel_2nd"/>
</dbReference>
<feature type="transmembrane region" description="Helical" evidence="1">
    <location>
        <begin position="16"/>
        <end position="37"/>
    </location>
</feature>
<keyword evidence="1" id="KW-0472">Membrane</keyword>
<dbReference type="RefSeq" id="WP_182532845.1">
    <property type="nucleotide sequence ID" value="NZ_JACGXL010000008.1"/>
</dbReference>
<proteinExistence type="inferred from homology"/>
<sequence>MDHLIAATRLLERDSIAGAAALGVLVFALAALVNVLVRRATRRIGERLTDVTALRFASTLVQWLVYLFGLVLFAHMIPALRAVGTALLAGASVLSIVVGLAAQDTLGNLIAGLSLVMSHALRVGDEVRLYSPVGVIPAKVKLISLAFTVLVDADGNDLVVPNNVMMNSAVLRIAKTPAAPSA</sequence>
<keyword evidence="1" id="KW-1133">Transmembrane helix</keyword>
<dbReference type="SUPFAM" id="SSF50182">
    <property type="entry name" value="Sm-like ribonucleoproteins"/>
    <property type="match status" value="1"/>
</dbReference>
<keyword evidence="1" id="KW-0406">Ion transport</keyword>
<dbReference type="Pfam" id="PF00924">
    <property type="entry name" value="MS_channel_2nd"/>
    <property type="match status" value="1"/>
</dbReference>
<keyword evidence="1" id="KW-0813">Transport</keyword>
<evidence type="ECO:0000313" key="4">
    <source>
        <dbReference type="Proteomes" id="UP000550401"/>
    </source>
</evidence>
<dbReference type="Gene3D" id="1.10.287.1260">
    <property type="match status" value="1"/>
</dbReference>
<feature type="domain" description="Mechanosensitive ion channel MscS" evidence="2">
    <location>
        <begin position="104"/>
        <end position="170"/>
    </location>
</feature>
<organism evidence="3 4">
    <name type="scientific">Dokdonella fugitiva</name>
    <dbReference type="NCBI Taxonomy" id="328517"/>
    <lineage>
        <taxon>Bacteria</taxon>
        <taxon>Pseudomonadati</taxon>
        <taxon>Pseudomonadota</taxon>
        <taxon>Gammaproteobacteria</taxon>
        <taxon>Lysobacterales</taxon>
        <taxon>Rhodanobacteraceae</taxon>
        <taxon>Dokdonella</taxon>
    </lineage>
</organism>
<comment type="subunit">
    <text evidence="1">Homoheptamer.</text>
</comment>
<keyword evidence="1" id="KW-0812">Transmembrane</keyword>
<dbReference type="AlphaFoldDB" id="A0A839F6W0"/>
<evidence type="ECO:0000259" key="2">
    <source>
        <dbReference type="Pfam" id="PF00924"/>
    </source>
</evidence>
<comment type="function">
    <text evidence="1">Mechanosensitive channel that participates in the regulation of osmotic pressure changes within the cell, opening in response to stretch forces in the membrane lipid bilayer, without the need for other proteins. Contributes to normal resistance to hypoosmotic shock. Forms an ion channel of 1.0 nanosiemens conductance with a slight preference for anions.</text>
</comment>
<gene>
    <name evidence="3" type="ORF">FHW12_004059</name>
</gene>
<comment type="caution">
    <text evidence="1">Lacks conserved residue(s) required for the propagation of feature annotation.</text>
</comment>
<accession>A0A839F6W0</accession>
<comment type="similarity">
    <text evidence="1">Belongs to the MscS (TC 1.A.23) family.</text>
</comment>
<dbReference type="PANTHER" id="PTHR30221">
    <property type="entry name" value="SMALL-CONDUCTANCE MECHANOSENSITIVE CHANNEL"/>
    <property type="match status" value="1"/>
</dbReference>
<dbReference type="EMBL" id="JACGXL010000008">
    <property type="protein sequence ID" value="MBA8889812.1"/>
    <property type="molecule type" value="Genomic_DNA"/>
</dbReference>
<evidence type="ECO:0000256" key="1">
    <source>
        <dbReference type="RuleBase" id="RU369025"/>
    </source>
</evidence>
<dbReference type="GO" id="GO:0005886">
    <property type="term" value="C:plasma membrane"/>
    <property type="evidence" value="ECO:0007669"/>
    <property type="project" value="UniProtKB-SubCell"/>
</dbReference>
<keyword evidence="1" id="KW-1003">Cell membrane</keyword>
<dbReference type="PANTHER" id="PTHR30221:SF8">
    <property type="entry name" value="SMALL-CONDUCTANCE MECHANOSENSITIVE CHANNEL"/>
    <property type="match status" value="1"/>
</dbReference>
<comment type="caution">
    <text evidence="3">The sequence shown here is derived from an EMBL/GenBank/DDBJ whole genome shotgun (WGS) entry which is preliminary data.</text>
</comment>
<keyword evidence="1" id="KW-0407">Ion channel</keyword>
<keyword evidence="1" id="KW-0997">Cell inner membrane</keyword>
<dbReference type="GO" id="GO:0008381">
    <property type="term" value="F:mechanosensitive monoatomic ion channel activity"/>
    <property type="evidence" value="ECO:0007669"/>
    <property type="project" value="InterPro"/>
</dbReference>
<keyword evidence="4" id="KW-1185">Reference proteome</keyword>